<feature type="transmembrane region" description="Helical" evidence="2">
    <location>
        <begin position="6"/>
        <end position="26"/>
    </location>
</feature>
<dbReference type="Proteomes" id="UP000315750">
    <property type="component" value="Chromosome"/>
</dbReference>
<sequence length="296" mass="32229">MSGVTVFCFVASYAVALALEVAGLWVRFGWHRLAMVVMAVAGLVAHSWFLASHSMDDVAILGSPENWYLVVAWVLAASYLWVVFTAPNTAMGLFVLPLVLLVIAIGEGASHEPFAAQQASKLWSNLHGVFMMLATVTVCVGFLAGLMYLIQSWRLKRKVPSSREFQLPSLEWLERTNSRALGLSAILVAGGFISGLILSRIVHGGEANYRLLADPVVLSLLFMLLWLVAAELFRMVYPSARVGRKVAYLTLASFGFLVITLIVFSSNAIHGSPPPRDTTAQLSTAADRTTSGEVWQ</sequence>
<feature type="transmembrane region" description="Helical" evidence="2">
    <location>
        <begin position="91"/>
        <end position="109"/>
    </location>
</feature>
<gene>
    <name evidence="3" type="ORF">Pan181_52650</name>
</gene>
<name>A0A518AWC0_9BACT</name>
<organism evidence="3 4">
    <name type="scientific">Aeoliella mucimassa</name>
    <dbReference type="NCBI Taxonomy" id="2527972"/>
    <lineage>
        <taxon>Bacteria</taxon>
        <taxon>Pseudomonadati</taxon>
        <taxon>Planctomycetota</taxon>
        <taxon>Planctomycetia</taxon>
        <taxon>Pirellulales</taxon>
        <taxon>Lacipirellulaceae</taxon>
        <taxon>Aeoliella</taxon>
    </lineage>
</organism>
<dbReference type="InterPro" id="IPR052372">
    <property type="entry name" value="YpjD/HemX"/>
</dbReference>
<feature type="transmembrane region" description="Helical" evidence="2">
    <location>
        <begin position="246"/>
        <end position="269"/>
    </location>
</feature>
<dbReference type="AlphaFoldDB" id="A0A518AWC0"/>
<reference evidence="3 4" key="1">
    <citation type="submission" date="2019-02" db="EMBL/GenBank/DDBJ databases">
        <title>Deep-cultivation of Planctomycetes and their phenomic and genomic characterization uncovers novel biology.</title>
        <authorList>
            <person name="Wiegand S."/>
            <person name="Jogler M."/>
            <person name="Boedeker C."/>
            <person name="Pinto D."/>
            <person name="Vollmers J."/>
            <person name="Rivas-Marin E."/>
            <person name="Kohn T."/>
            <person name="Peeters S.H."/>
            <person name="Heuer A."/>
            <person name="Rast P."/>
            <person name="Oberbeckmann S."/>
            <person name="Bunk B."/>
            <person name="Jeske O."/>
            <person name="Meyerdierks A."/>
            <person name="Storesund J.E."/>
            <person name="Kallscheuer N."/>
            <person name="Luecker S."/>
            <person name="Lage O.M."/>
            <person name="Pohl T."/>
            <person name="Merkel B.J."/>
            <person name="Hornburger P."/>
            <person name="Mueller R.-W."/>
            <person name="Bruemmer F."/>
            <person name="Labrenz M."/>
            <person name="Spormann A.M."/>
            <person name="Op den Camp H."/>
            <person name="Overmann J."/>
            <person name="Amann R."/>
            <person name="Jetten M.S.M."/>
            <person name="Mascher T."/>
            <person name="Medema M.H."/>
            <person name="Devos D.P."/>
            <person name="Kaster A.-K."/>
            <person name="Ovreas L."/>
            <person name="Rohde M."/>
            <person name="Galperin M.Y."/>
            <person name="Jogler C."/>
        </authorList>
    </citation>
    <scope>NUCLEOTIDE SEQUENCE [LARGE SCALE GENOMIC DNA]</scope>
    <source>
        <strain evidence="3 4">Pan181</strain>
    </source>
</reference>
<dbReference type="OrthoDB" id="257620at2"/>
<feature type="transmembrane region" description="Helical" evidence="2">
    <location>
        <begin position="66"/>
        <end position="84"/>
    </location>
</feature>
<accession>A0A518AWC0</accession>
<dbReference type="EMBL" id="CP036278">
    <property type="protein sequence ID" value="QDU59024.1"/>
    <property type="molecule type" value="Genomic_DNA"/>
</dbReference>
<evidence type="ECO:0000313" key="4">
    <source>
        <dbReference type="Proteomes" id="UP000315750"/>
    </source>
</evidence>
<feature type="transmembrane region" description="Helical" evidence="2">
    <location>
        <begin position="215"/>
        <end position="234"/>
    </location>
</feature>
<keyword evidence="2" id="KW-0812">Transmembrane</keyword>
<feature type="transmembrane region" description="Helical" evidence="2">
    <location>
        <begin position="180"/>
        <end position="203"/>
    </location>
</feature>
<evidence type="ECO:0000256" key="1">
    <source>
        <dbReference type="SAM" id="MobiDB-lite"/>
    </source>
</evidence>
<dbReference type="KEGG" id="amuc:Pan181_52650"/>
<feature type="compositionally biased region" description="Polar residues" evidence="1">
    <location>
        <begin position="278"/>
        <end position="296"/>
    </location>
</feature>
<feature type="region of interest" description="Disordered" evidence="1">
    <location>
        <begin position="272"/>
        <end position="296"/>
    </location>
</feature>
<protein>
    <submittedName>
        <fullName evidence="3">Cytochrome C assembly protein</fullName>
    </submittedName>
</protein>
<evidence type="ECO:0000313" key="3">
    <source>
        <dbReference type="EMBL" id="QDU59024.1"/>
    </source>
</evidence>
<dbReference type="RefSeq" id="WP_145251645.1">
    <property type="nucleotide sequence ID" value="NZ_CP036278.1"/>
</dbReference>
<keyword evidence="4" id="KW-1185">Reference proteome</keyword>
<dbReference type="PANTHER" id="PTHR38034">
    <property type="entry name" value="INNER MEMBRANE PROTEIN YPJD"/>
    <property type="match status" value="1"/>
</dbReference>
<dbReference type="GO" id="GO:0005886">
    <property type="term" value="C:plasma membrane"/>
    <property type="evidence" value="ECO:0007669"/>
    <property type="project" value="TreeGrafter"/>
</dbReference>
<feature type="transmembrane region" description="Helical" evidence="2">
    <location>
        <begin position="33"/>
        <end position="51"/>
    </location>
</feature>
<feature type="transmembrane region" description="Helical" evidence="2">
    <location>
        <begin position="129"/>
        <end position="150"/>
    </location>
</feature>
<proteinExistence type="predicted"/>
<keyword evidence="2" id="KW-0472">Membrane</keyword>
<dbReference type="PANTHER" id="PTHR38034:SF1">
    <property type="entry name" value="INNER MEMBRANE PROTEIN YPJD"/>
    <property type="match status" value="1"/>
</dbReference>
<keyword evidence="2" id="KW-1133">Transmembrane helix</keyword>
<evidence type="ECO:0000256" key="2">
    <source>
        <dbReference type="SAM" id="Phobius"/>
    </source>
</evidence>